<keyword evidence="3" id="KW-1185">Reference proteome</keyword>
<feature type="region of interest" description="Disordered" evidence="1">
    <location>
        <begin position="394"/>
        <end position="434"/>
    </location>
</feature>
<proteinExistence type="predicted"/>
<dbReference type="EMBL" id="CP007481">
    <property type="protein sequence ID" value="AHX11508.1"/>
    <property type="molecule type" value="Genomic_DNA"/>
</dbReference>
<evidence type="ECO:0000313" key="2">
    <source>
        <dbReference type="EMBL" id="AHX11508.1"/>
    </source>
</evidence>
<reference evidence="2 3" key="1">
    <citation type="submission" date="2014-03" db="EMBL/GenBank/DDBJ databases">
        <title>Sequencing and Comparison of Genomes and Transcriptome Profiles of Human Ehrlichiosis Agents.</title>
        <authorList>
            <person name="Lin M."/>
            <person name="Daugherty S.C."/>
            <person name="Nagaraj S."/>
            <person name="Cheng Z."/>
            <person name="Xiong Q."/>
            <person name="Lin F.-Y."/>
            <person name="Sengamalay N."/>
            <person name="Ott S."/>
            <person name="Godinez A."/>
            <person name="Tallon L.J."/>
            <person name="Sadzewicz L."/>
            <person name="Fraser C.M."/>
            <person name="Dunning Hotopp J.C."/>
            <person name="Rikihisa Y."/>
        </authorList>
    </citation>
    <scope>NUCLEOTIDE SEQUENCE [LARGE SCALE GENOMIC DNA]</scope>
    <source>
        <strain evidence="2 3">Oregon</strain>
    </source>
</reference>
<evidence type="ECO:0000313" key="3">
    <source>
        <dbReference type="Proteomes" id="UP000023755"/>
    </source>
</evidence>
<feature type="compositionally biased region" description="Polar residues" evidence="1">
    <location>
        <begin position="105"/>
        <end position="123"/>
    </location>
</feature>
<dbReference type="AlphaFoldDB" id="X5H4C0"/>
<feature type="region of interest" description="Disordered" evidence="1">
    <location>
        <begin position="1"/>
        <end position="20"/>
    </location>
</feature>
<dbReference type="KEGG" id="nhm:NHE_0570"/>
<feature type="compositionally biased region" description="Basic and acidic residues" evidence="1">
    <location>
        <begin position="1"/>
        <end position="14"/>
    </location>
</feature>
<dbReference type="HOGENOM" id="CLU_609474_0_0_5"/>
<feature type="region of interest" description="Disordered" evidence="1">
    <location>
        <begin position="105"/>
        <end position="140"/>
    </location>
</feature>
<evidence type="ECO:0000256" key="1">
    <source>
        <dbReference type="SAM" id="MobiDB-lite"/>
    </source>
</evidence>
<gene>
    <name evidence="2" type="ORF">NHE_0570</name>
</gene>
<organism evidence="2 3">
    <name type="scientific">Neorickettsia helminthoeca str. Oregon</name>
    <dbReference type="NCBI Taxonomy" id="1286528"/>
    <lineage>
        <taxon>Bacteria</taxon>
        <taxon>Pseudomonadati</taxon>
        <taxon>Pseudomonadota</taxon>
        <taxon>Alphaproteobacteria</taxon>
        <taxon>Rickettsiales</taxon>
        <taxon>Anaplasmataceae</taxon>
        <taxon>Neorickettsia</taxon>
    </lineage>
</organism>
<sequence length="449" mass="50264">MRLAEEGHITHEEQQSSIGIPEEKAIIAQTEPSVYSDILKIRTKLPAGNTETVLLYNQELLNAGAPVSDIGGNSGCGSRETLLTSRKRTPLTNLVDHCDVSPEQASARDSSIRLNSEQGTISGPNEDLRQTCKSTPEESGSLHHYLANPSLLGGCEKLTLEESRDEAFSADRLDSLYYEEVERPENNGGNSLYVVELSKIREELNFLGIELSKIRQERRSLGAAVNKIDEELSSPVTEQDGMHVIMVLLCEEVKELRKKLQSVYAENAKMRDEICANTAEIQELKAPSCTVEKLDPSLLHCNHQIEELTKECSFLRGKLELEISFRDSQEKKLRETINSATLVTNQQIKKIEEDNKLNYEEIIALSSMIHSNKKSLSVQIDELRMQQQSFEIKLGDISTSPRNKQRRRKSNLGDLGEGDFYANDESPSHALDTSHTLQLNRAGQRAPYA</sequence>
<protein>
    <submittedName>
        <fullName evidence="2">Uncharacterized protein</fullName>
    </submittedName>
</protein>
<accession>X5H4C0</accession>
<dbReference type="Proteomes" id="UP000023755">
    <property type="component" value="Chromosome"/>
</dbReference>
<name>X5H4C0_9RICK</name>